<dbReference type="PANTHER" id="PTHR33641:SF15">
    <property type="entry name" value="AVR9_CF-9 RAPIDLY ELICITED PROTEIN"/>
    <property type="match status" value="1"/>
</dbReference>
<dbReference type="AlphaFoldDB" id="A0A835HLK9"/>
<protein>
    <submittedName>
        <fullName evidence="2">Uncharacterized protein</fullName>
    </submittedName>
</protein>
<reference evidence="2 3" key="1">
    <citation type="submission" date="2020-10" db="EMBL/GenBank/DDBJ databases">
        <title>The Coptis chinensis genome and diversification of protoberbering-type alkaloids.</title>
        <authorList>
            <person name="Wang B."/>
            <person name="Shu S."/>
            <person name="Song C."/>
            <person name="Liu Y."/>
        </authorList>
    </citation>
    <scope>NUCLEOTIDE SEQUENCE [LARGE SCALE GENOMIC DNA]</scope>
    <source>
        <strain evidence="2">HL-2020</strain>
        <tissue evidence="2">Leaf</tissue>
    </source>
</reference>
<comment type="caution">
    <text evidence="2">The sequence shown here is derived from an EMBL/GenBank/DDBJ whole genome shotgun (WGS) entry which is preliminary data.</text>
</comment>
<feature type="region of interest" description="Disordered" evidence="1">
    <location>
        <begin position="67"/>
        <end position="99"/>
    </location>
</feature>
<name>A0A835HLK9_9MAGN</name>
<sequence length="118" mass="13146">MLRSQLQRKKAKDNLSLGIRFTPSPSEVGFHHKQQGLFSSPTSPVCAEYLGQKVGFGPYTQFKKEVKNMESRQNESGTSNSTPSAQVSNKVPQKNQSMKPRFALELDGLNCFETVVSH</sequence>
<evidence type="ECO:0000256" key="1">
    <source>
        <dbReference type="SAM" id="MobiDB-lite"/>
    </source>
</evidence>
<accession>A0A835HLK9</accession>
<dbReference type="Proteomes" id="UP000631114">
    <property type="component" value="Unassembled WGS sequence"/>
</dbReference>
<gene>
    <name evidence="2" type="ORF">IFM89_010023</name>
</gene>
<organism evidence="2 3">
    <name type="scientific">Coptis chinensis</name>
    <dbReference type="NCBI Taxonomy" id="261450"/>
    <lineage>
        <taxon>Eukaryota</taxon>
        <taxon>Viridiplantae</taxon>
        <taxon>Streptophyta</taxon>
        <taxon>Embryophyta</taxon>
        <taxon>Tracheophyta</taxon>
        <taxon>Spermatophyta</taxon>
        <taxon>Magnoliopsida</taxon>
        <taxon>Ranunculales</taxon>
        <taxon>Ranunculaceae</taxon>
        <taxon>Coptidoideae</taxon>
        <taxon>Coptis</taxon>
    </lineage>
</organism>
<feature type="compositionally biased region" description="Polar residues" evidence="1">
    <location>
        <begin position="74"/>
        <end position="98"/>
    </location>
</feature>
<keyword evidence="3" id="KW-1185">Reference proteome</keyword>
<dbReference type="EMBL" id="JADFTS010000006">
    <property type="protein sequence ID" value="KAF9600537.1"/>
    <property type="molecule type" value="Genomic_DNA"/>
</dbReference>
<proteinExistence type="predicted"/>
<dbReference type="PANTHER" id="PTHR33641">
    <property type="entry name" value="OS06G0133500 PROTEIN"/>
    <property type="match status" value="1"/>
</dbReference>
<dbReference type="OrthoDB" id="751010at2759"/>
<evidence type="ECO:0000313" key="2">
    <source>
        <dbReference type="EMBL" id="KAF9600537.1"/>
    </source>
</evidence>
<evidence type="ECO:0000313" key="3">
    <source>
        <dbReference type="Proteomes" id="UP000631114"/>
    </source>
</evidence>